<name>A0A1U7CWE4_9BACT</name>
<organism evidence="1 2">
    <name type="scientific">Paludisphaera borealis</name>
    <dbReference type="NCBI Taxonomy" id="1387353"/>
    <lineage>
        <taxon>Bacteria</taxon>
        <taxon>Pseudomonadati</taxon>
        <taxon>Planctomycetota</taxon>
        <taxon>Planctomycetia</taxon>
        <taxon>Isosphaerales</taxon>
        <taxon>Isosphaeraceae</taxon>
        <taxon>Paludisphaera</taxon>
    </lineage>
</organism>
<evidence type="ECO:0000313" key="2">
    <source>
        <dbReference type="Proteomes" id="UP000186309"/>
    </source>
</evidence>
<protein>
    <submittedName>
        <fullName evidence="1">Uncharacterized protein</fullName>
    </submittedName>
</protein>
<keyword evidence="2" id="KW-1185">Reference proteome</keyword>
<reference evidence="2" key="1">
    <citation type="submission" date="2016-12" db="EMBL/GenBank/DDBJ databases">
        <title>Comparative genomics of four Isosphaeraceae planctomycetes: a common pool of plasmids and glycoside hydrolase genes.</title>
        <authorList>
            <person name="Ivanova A."/>
        </authorList>
    </citation>
    <scope>NUCLEOTIDE SEQUENCE [LARGE SCALE GENOMIC DNA]</scope>
    <source>
        <strain evidence="2">PX4</strain>
    </source>
</reference>
<dbReference type="Proteomes" id="UP000186309">
    <property type="component" value="Chromosome"/>
</dbReference>
<proteinExistence type="predicted"/>
<sequence>MSASRNRRRGSHRRRLRMQVPSLCQLEARRLLALSVQWMGQGTSLVDLVGPNSSVGPDGVADVRLHLSGLLTASGADIIQSIVVTGPPGSQGQTIFKWEYNNAVSNGWDDAMNQQTGWSHAEFFFTQPDRGQGDLYLNPVVASASSGGGSPQSLGASTGALTTFQPTLTDQLSVTVTYFYKAGSSGAHYDPYTASTASGPLSLANPPLSYTTAATPLTVVDNAFQVSWSQFARSGQDNSNSGLLGWVHLRVTGLSKKIDTITISNQAGNFWLKEDPAVADANHPVAFLQSVDNTTADVYFPPVRDETKCAPGVDVATDMAMTLTFTGDTKKYVTRFAGGPWDHSLLAAKLDYSFFNNEASPWDVTTASDLSAALNWQSGATPHDTIRLPPNATIILTQPLKINHPVHIIGRNATLKFQASWTNTRGAIVINSDPSNLHPMVWNQDLAVDFDDLNITFDTASSTAWTGAEAVIDLTTGPGKNGNPVFLNLSRVNIAGPPAVSPGSSLQSAVSLLRVANYAGYEQSSGSIMNCTFRGGPIELQGGPWEIRDNKSDGAQPHTLSQGFVGVQKPHDVNFVGNIVSQVVTDPAHPESNGLIHRLVNFGLNGVGDVAYHNVVSGNQFTGGETVVNGQADGGNSQEVVLTEGYQVAYEGPIGSVLDNGWVITLPTPSSTVPYRGQTPGKPGMVVSIVDAANPNAGRWFVIAQKLADSPPTFLMTSPVPAGSYAINIANAFIDDQYLNNKLHLEGTISYGFILTGAQFGTLVAGNEVYGGGVWGRWTGTGIAIGAAPGPSELDSGNFPLPKYWSLDPCFDVIVDSNTIQNFPNPILVTGGITQGEGPTGRVYVKATVKNNTIQWTSQWLTDWSTKPTTDTTKFYGIPTGSGGTNYANWSGDDPTPPSITVGNAFSAGDFRVPLTYDSTNGYLNGYIDPRQINLTIDRNVAKTISPSGTQVLTGNTGQVYSGVINGNIAPSTAYPYINWTDPILGNWHPPGNDLRLKYAPFNAHNLNVNQSGSTSSTNQVDLSSAFNQWGVVGITSPGSSVQGNADQYANSLSSTTLVGNTISWAGQTFQLGPVNAKNMLPAGGQVLNLPQASYSALYLLAMATGFNQAMGQVFQVNYTDNTHDTYTLGVSDWGNGYLGGGTVGTTAPGEAIAATLNGYNNFNSTSHLEVAQAGVRYVYGYMIPVDPSRTVASLSLPSETKIKILALNVVKQGPQVDLSADYNLVGITQPTTSVQGNIDQYANSLSSTALATAANWTSGKAYVWNGQTFNLGPIGANDAIYARGQSLYVPQGSYSALYLLGMSTGFDRAYGGPFRVEYTDGSADQFILGVSDWRTGYNGTAGSTAPGEGIAATLPSYNNFSGGVEVAQTGASATRYVYGYVIPVDPKRIMRDLVLPNENKVKILALNAVSAPPQVNLGATLNQPASGGKPVPFNMVGITEDNNVDVGSLNATQDSFSATALANAANWTSGKVGVWNNQTFNLGPAGYKDVTYFGGQNFDLPKGNYTHLMMLATAMPQPQAAAITVYYVGGSSVTFYQTISDHLTGYTGANTVAPGESIAVQTNYYNHIGTGQVNNTKAFIYGYSFPLDASKTVQYLSLNNNQNMVIFALDLVNSPPQINLGSLLNQTSGDNRSIPFSVVGITADNNVDLGRLNTTQDSFSANALATAANWTSGKAYVWKGQTFNLGPAGQPNVSPFRGQFIDLPRSKYTSLMMLATAMQQPQAAIITVIYDDGTSVTFNQTISDRLSGYNGTPGSTAPGESIAAKPTRYNRAGTGQVFDNSYIYGYTFTLDPTKTVKSLSLNNNDNMMIFALDLVSAPSQVNLGVATDTTSAGFNQVGISLDGGAQYADLDGGGHSYSAVMLGNTIAWNGQVFNVGGVLNNNVIKATGQTVALPHGYMNKLMILGAATNGTQLNQTFTVNYEGGTSDTFTQSISDWVSGYNGAYTGATAPGESIAKSLGHYNYYNGTTSSQIGVTSYVYGYSFTVNSAKVVVSITLPSNSNVKILAINEASTVGTYTPASSMVFLDASSVEGVAAEPTSEGGGDTAAASALSTNDAFAQIAAVDATSTGGTSAPTSSIVRSMSGSRRPAWWSATPQTNLMVQRRLPAGWTRSGRRLAGAWQGLGVVRDVASETTN</sequence>
<evidence type="ECO:0000313" key="1">
    <source>
        <dbReference type="EMBL" id="APW63203.1"/>
    </source>
</evidence>
<gene>
    <name evidence="1" type="ORF">BSF38_04767</name>
</gene>
<dbReference type="KEGG" id="pbor:BSF38_04767"/>
<dbReference type="EMBL" id="CP019082">
    <property type="protein sequence ID" value="APW63203.1"/>
    <property type="molecule type" value="Genomic_DNA"/>
</dbReference>
<accession>A0A1U7CWE4</accession>